<dbReference type="PROSITE" id="PS00330">
    <property type="entry name" value="HEMOLYSIN_CALCIUM"/>
    <property type="match status" value="2"/>
</dbReference>
<dbReference type="PhylomeDB" id="P73019"/>
<keyword evidence="4" id="KW-1185">Reference proteome</keyword>
<evidence type="ECO:0000256" key="2">
    <source>
        <dbReference type="ARBA" id="ARBA00022525"/>
    </source>
</evidence>
<dbReference type="PIR" id="S74999">
    <property type="entry name" value="S74999"/>
</dbReference>
<dbReference type="EMBL" id="BA000022">
    <property type="protein sequence ID" value="BAA17039.1"/>
    <property type="molecule type" value="Genomic_DNA"/>
</dbReference>
<dbReference type="Pfam" id="PF00353">
    <property type="entry name" value="HemolysinCabind"/>
    <property type="match status" value="5"/>
</dbReference>
<dbReference type="InterPro" id="IPR048165">
    <property type="entry name" value="Bluetail_dom"/>
</dbReference>
<keyword evidence="2" id="KW-0964">Secreted</keyword>
<dbReference type="InterPro" id="IPR050557">
    <property type="entry name" value="RTX_toxin/Mannuronan_C5-epim"/>
</dbReference>
<reference evidence="3 4" key="1">
    <citation type="journal article" date="1995" name="DNA Res.">
        <title>Sequence analysis of the genome of the unicellular cyanobacterium Synechocystis sp. strain PCC6803. I. Sequence features in the 1 Mb region from map positions 64% to 92% of the genome.</title>
        <authorList>
            <person name="Kaneko T."/>
            <person name="Tanaka A."/>
            <person name="Sato S."/>
            <person name="Kotani H."/>
            <person name="Sazuka T."/>
            <person name="Miyajima N."/>
            <person name="Sugiura M."/>
            <person name="Tabata S."/>
        </authorList>
    </citation>
    <scope>NUCLEOTIDE SEQUENCE [LARGE SCALE GENOMIC DNA]</scope>
    <source>
        <strain evidence="4">ATCC 27184 / PCC 6803 / Kazusa</strain>
    </source>
</reference>
<dbReference type="PANTHER" id="PTHR38340">
    <property type="entry name" value="S-LAYER PROTEIN"/>
    <property type="match status" value="1"/>
</dbReference>
<evidence type="ECO:0000313" key="3">
    <source>
        <dbReference type="EMBL" id="BAA17039.1"/>
    </source>
</evidence>
<dbReference type="AlphaFoldDB" id="P73019"/>
<comment type="subcellular location">
    <subcellularLocation>
        <location evidence="1">Secreted</location>
    </subcellularLocation>
</comment>
<evidence type="ECO:0000256" key="1">
    <source>
        <dbReference type="ARBA" id="ARBA00004613"/>
    </source>
</evidence>
<dbReference type="PaxDb" id="1148-1652114"/>
<organism evidence="3 4">
    <name type="scientific">Synechocystis sp. (strain ATCC 27184 / PCC 6803 / Kazusa)</name>
    <dbReference type="NCBI Taxonomy" id="1111708"/>
    <lineage>
        <taxon>Bacteria</taxon>
        <taxon>Bacillati</taxon>
        <taxon>Cyanobacteriota</taxon>
        <taxon>Cyanophyceae</taxon>
        <taxon>Synechococcales</taxon>
        <taxon>Merismopediaceae</taxon>
        <taxon>Synechocystis</taxon>
    </lineage>
</organism>
<name>P73019_SYNY3</name>
<protein>
    <submittedName>
        <fullName evidence="3">Iron-regulated protein</fullName>
    </submittedName>
</protein>
<dbReference type="PANTHER" id="PTHR38340:SF1">
    <property type="entry name" value="S-LAYER PROTEIN"/>
    <property type="match status" value="1"/>
</dbReference>
<evidence type="ECO:0000313" key="4">
    <source>
        <dbReference type="Proteomes" id="UP000001425"/>
    </source>
</evidence>
<proteinExistence type="predicted"/>
<dbReference type="eggNOG" id="COG2931">
    <property type="taxonomic scope" value="Bacteria"/>
</dbReference>
<accession>P73019</accession>
<dbReference type="Proteomes" id="UP000001425">
    <property type="component" value="Chromosome"/>
</dbReference>
<dbReference type="KEGG" id="syn:sll1009"/>
<gene>
    <name evidence="3" type="primary">frpC</name>
</gene>
<reference evidence="3 4" key="2">
    <citation type="journal article" date="1996" name="DNA Res.">
        <title>Sequence analysis of the genome of the unicellular cyanobacterium Synechocystis sp. strain PCC6803. II. Sequence determination of the entire genome and assignment of potential protein-coding regions.</title>
        <authorList>
            <person name="Kaneko T."/>
            <person name="Sato S."/>
            <person name="Kotani H."/>
            <person name="Tanaka A."/>
            <person name="Asamizu E."/>
            <person name="Nakamura Y."/>
            <person name="Miyajima N."/>
            <person name="Hirosawa M."/>
            <person name="Sugiura M."/>
            <person name="Sasamoto S."/>
            <person name="Kimura T."/>
            <person name="Hosouchi T."/>
            <person name="Matsuno A."/>
            <person name="Muraki A."/>
            <person name="Nakazaki N."/>
            <person name="Naruo K."/>
            <person name="Okumura S."/>
            <person name="Shimpo S."/>
            <person name="Takeuchi C."/>
            <person name="Wada T."/>
            <person name="Watanabe A."/>
            <person name="Yamada M."/>
            <person name="Yasuda M."/>
            <person name="Tabata S."/>
        </authorList>
    </citation>
    <scope>NUCLEOTIDE SEQUENCE [LARGE SCALE GENOMIC DNA]</scope>
    <source>
        <strain evidence="4">ATCC 27184 / PCC 6803 / Kazusa</strain>
    </source>
</reference>
<dbReference type="SUPFAM" id="SSF51120">
    <property type="entry name" value="beta-Roll"/>
    <property type="match status" value="3"/>
</dbReference>
<dbReference type="GO" id="GO:0005509">
    <property type="term" value="F:calcium ion binding"/>
    <property type="evidence" value="ECO:0007669"/>
    <property type="project" value="InterPro"/>
</dbReference>
<dbReference type="NCBIfam" id="NF041519">
    <property type="entry name" value="bluetail"/>
    <property type="match status" value="1"/>
</dbReference>
<dbReference type="EnsemblBacteria" id="BAA17039">
    <property type="protein sequence ID" value="BAA17039"/>
    <property type="gene ID" value="BAA17039"/>
</dbReference>
<dbReference type="InterPro" id="IPR001343">
    <property type="entry name" value="Hemolysn_Ca-bd"/>
</dbReference>
<dbReference type="PRINTS" id="PR00313">
    <property type="entry name" value="CABNDNGRPT"/>
</dbReference>
<dbReference type="GO" id="GO:0005576">
    <property type="term" value="C:extracellular region"/>
    <property type="evidence" value="ECO:0007669"/>
    <property type="project" value="UniProtKB-SubCell"/>
</dbReference>
<dbReference type="InterPro" id="IPR018511">
    <property type="entry name" value="Hemolysin-typ_Ca-bd_CS"/>
</dbReference>
<dbReference type="InParanoid" id="P73019"/>
<dbReference type="Gene3D" id="2.150.10.10">
    <property type="entry name" value="Serralysin-like metalloprotease, C-terminal"/>
    <property type="match status" value="5"/>
</dbReference>
<dbReference type="SMR" id="P73019"/>
<dbReference type="STRING" id="1148.gene:10497900"/>
<sequence length="591" mass="60484">MALINGTNGNDNNTFAGLFDFRPALIGSIDLSLSPPFVDSDIDDVINGKAGNDILVGLGGDDILDGGTGADIMFGGSGDDTYYVDNTGDKVGEASAGGGMDSVISSVDYSLNTGPFYLPAINGLVNNGAALATLGATKYAAYLFLSEPLTRPELTPTFIENLTLTGTAIIGEGNDLDNIIDGNGENNVLSGLGGNDTIRGLGGNDTISGGEGNDLLNGNMGEDSLNGNVGDDTVRGGQGNDIVRGGQDNDSLYGDLGNDSVFGDLGNDTLYGGDGNDVLDGGTDPGGADTDTADYGTVQDPVVLPRSITLKGAGDLTLTVEKGPLGSLGIDTLLNIEEVIADGSVDNNTIDFSGADLGITINVDLGMQSILISGASSPQSLVKVVNFDNVIGTIGNDIIIGDDQENILDGGKGDDSIVGFQKNDTLMGGHGNDTLNGRAGNDLIIGGADKDILTGGMGNDLFDYTNLKDSQLGLSWFNVNLSKVDVITDFTRGEDKFLVQSAPTNNGFFSPAVRHLSVNSILGLGATVLGLATLGQYDAAQITVGSGSGARTFVAINNGSFGFNPNTDAFIELQNYTGGKLTINDFTTPTA</sequence>
<dbReference type="InterPro" id="IPR011049">
    <property type="entry name" value="Serralysin-like_metalloprot_C"/>
</dbReference>